<accession>A0A0C9Y8F8</accession>
<dbReference type="HOGENOM" id="CLU_033926_0_0_1"/>
<dbReference type="GO" id="GO:0005634">
    <property type="term" value="C:nucleus"/>
    <property type="evidence" value="ECO:0007669"/>
    <property type="project" value="TreeGrafter"/>
</dbReference>
<feature type="compositionally biased region" description="Basic and acidic residues" evidence="1">
    <location>
        <begin position="1"/>
        <end position="14"/>
    </location>
</feature>
<dbReference type="EMBL" id="KN838571">
    <property type="protein sequence ID" value="KIK04328.1"/>
    <property type="molecule type" value="Genomic_DNA"/>
</dbReference>
<gene>
    <name evidence="3" type="ORF">K443DRAFT_93389</name>
</gene>
<dbReference type="Pfam" id="PF10263">
    <property type="entry name" value="SprT-like"/>
    <property type="match status" value="1"/>
</dbReference>
<sequence length="317" mass="35581">MAIHSADGRNEPKGSRKPTRTSMKTPLETSSTQADIQRGVDEQPKFGQTAPSTPNKSVSDVPLAPSQPSSRKKPSGTPRSSKKVQLAAEQEKRHEYAVCLFNDLNRTVFKNGLPEDTKLNWNKRLLTTAGRAKWHRSREGVQTAEIELAEKILDCEERIRNTLSHEMCHLASWIIDAEFKEGHGKFWKSWATKIMAKYPHIEISTRHNYDISYPFEWKCEQCDKIYGRFSKSIRPDECLCGVCKVGKLAPLFSAANRTPKTPKTSRMAAIKSQDSPCSVRQADPVPADQDKEREIYFVDSDSDVETLGLALGATSIS</sequence>
<protein>
    <recommendedName>
        <fullName evidence="2">SprT-like domain-containing protein</fullName>
    </recommendedName>
</protein>
<feature type="compositionally biased region" description="Polar residues" evidence="1">
    <location>
        <begin position="20"/>
        <end position="35"/>
    </location>
</feature>
<evidence type="ECO:0000313" key="3">
    <source>
        <dbReference type="EMBL" id="KIK04328.1"/>
    </source>
</evidence>
<organism evidence="3 4">
    <name type="scientific">Laccaria amethystina LaAM-08-1</name>
    <dbReference type="NCBI Taxonomy" id="1095629"/>
    <lineage>
        <taxon>Eukaryota</taxon>
        <taxon>Fungi</taxon>
        <taxon>Dikarya</taxon>
        <taxon>Basidiomycota</taxon>
        <taxon>Agaricomycotina</taxon>
        <taxon>Agaricomycetes</taxon>
        <taxon>Agaricomycetidae</taxon>
        <taxon>Agaricales</taxon>
        <taxon>Agaricineae</taxon>
        <taxon>Hydnangiaceae</taxon>
        <taxon>Laccaria</taxon>
    </lineage>
</organism>
<dbReference type="SMART" id="SM00731">
    <property type="entry name" value="SprT"/>
    <property type="match status" value="1"/>
</dbReference>
<dbReference type="GO" id="GO:0006950">
    <property type="term" value="P:response to stress"/>
    <property type="evidence" value="ECO:0007669"/>
    <property type="project" value="UniProtKB-ARBA"/>
</dbReference>
<name>A0A0C9Y8F8_9AGAR</name>
<feature type="domain" description="SprT-like" evidence="2">
    <location>
        <begin position="94"/>
        <end position="251"/>
    </location>
</feature>
<reference evidence="3 4" key="1">
    <citation type="submission" date="2014-04" db="EMBL/GenBank/DDBJ databases">
        <authorList>
            <consortium name="DOE Joint Genome Institute"/>
            <person name="Kuo A."/>
            <person name="Kohler A."/>
            <person name="Nagy L.G."/>
            <person name="Floudas D."/>
            <person name="Copeland A."/>
            <person name="Barry K.W."/>
            <person name="Cichocki N."/>
            <person name="Veneault-Fourrey C."/>
            <person name="LaButti K."/>
            <person name="Lindquist E.A."/>
            <person name="Lipzen A."/>
            <person name="Lundell T."/>
            <person name="Morin E."/>
            <person name="Murat C."/>
            <person name="Sun H."/>
            <person name="Tunlid A."/>
            <person name="Henrissat B."/>
            <person name="Grigoriev I.V."/>
            <person name="Hibbett D.S."/>
            <person name="Martin F."/>
            <person name="Nordberg H.P."/>
            <person name="Cantor M.N."/>
            <person name="Hua S.X."/>
        </authorList>
    </citation>
    <scope>NUCLEOTIDE SEQUENCE [LARGE SCALE GENOMIC DNA]</scope>
    <source>
        <strain evidence="3 4">LaAM-08-1</strain>
    </source>
</reference>
<reference evidence="4" key="2">
    <citation type="submission" date="2015-01" db="EMBL/GenBank/DDBJ databases">
        <title>Evolutionary Origins and Diversification of the Mycorrhizal Mutualists.</title>
        <authorList>
            <consortium name="DOE Joint Genome Institute"/>
            <consortium name="Mycorrhizal Genomics Consortium"/>
            <person name="Kohler A."/>
            <person name="Kuo A."/>
            <person name="Nagy L.G."/>
            <person name="Floudas D."/>
            <person name="Copeland A."/>
            <person name="Barry K.W."/>
            <person name="Cichocki N."/>
            <person name="Veneault-Fourrey C."/>
            <person name="LaButti K."/>
            <person name="Lindquist E.A."/>
            <person name="Lipzen A."/>
            <person name="Lundell T."/>
            <person name="Morin E."/>
            <person name="Murat C."/>
            <person name="Riley R."/>
            <person name="Ohm R."/>
            <person name="Sun H."/>
            <person name="Tunlid A."/>
            <person name="Henrissat B."/>
            <person name="Grigoriev I.V."/>
            <person name="Hibbett D.S."/>
            <person name="Martin F."/>
        </authorList>
    </citation>
    <scope>NUCLEOTIDE SEQUENCE [LARGE SCALE GENOMIC DNA]</scope>
    <source>
        <strain evidence="4">LaAM-08-1</strain>
    </source>
</reference>
<dbReference type="OrthoDB" id="20772at2759"/>
<evidence type="ECO:0000313" key="4">
    <source>
        <dbReference type="Proteomes" id="UP000054477"/>
    </source>
</evidence>
<dbReference type="InterPro" id="IPR006640">
    <property type="entry name" value="SprT-like_domain"/>
</dbReference>
<dbReference type="STRING" id="1095629.A0A0C9Y8F8"/>
<dbReference type="Proteomes" id="UP000054477">
    <property type="component" value="Unassembled WGS sequence"/>
</dbReference>
<keyword evidence="4" id="KW-1185">Reference proteome</keyword>
<dbReference type="PANTHER" id="PTHR23099:SF0">
    <property type="entry name" value="GERM CELL NUCLEAR ACIDIC PROTEIN"/>
    <property type="match status" value="1"/>
</dbReference>
<feature type="region of interest" description="Disordered" evidence="1">
    <location>
        <begin position="1"/>
        <end position="88"/>
    </location>
</feature>
<proteinExistence type="predicted"/>
<evidence type="ECO:0000256" key="1">
    <source>
        <dbReference type="SAM" id="MobiDB-lite"/>
    </source>
</evidence>
<dbReference type="AlphaFoldDB" id="A0A0C9Y8F8"/>
<feature type="compositionally biased region" description="Polar residues" evidence="1">
    <location>
        <begin position="49"/>
        <end position="58"/>
    </location>
</feature>
<evidence type="ECO:0000259" key="2">
    <source>
        <dbReference type="SMART" id="SM00731"/>
    </source>
</evidence>
<dbReference type="PANTHER" id="PTHR23099">
    <property type="entry name" value="TRANSCRIPTIONAL REGULATOR"/>
    <property type="match status" value="1"/>
</dbReference>